<dbReference type="SMART" id="SM00912">
    <property type="entry name" value="Haemagg_act"/>
    <property type="match status" value="1"/>
</dbReference>
<evidence type="ECO:0000313" key="3">
    <source>
        <dbReference type="EMBL" id="WAL59711.1"/>
    </source>
</evidence>
<accession>A0A9E8ZJM2</accession>
<keyword evidence="4" id="KW-1185">Reference proteome</keyword>
<dbReference type="Pfam" id="PF05860">
    <property type="entry name" value="TPS"/>
    <property type="match status" value="1"/>
</dbReference>
<dbReference type="InterPro" id="IPR008638">
    <property type="entry name" value="FhaB/CdiA-like_TPS"/>
</dbReference>
<feature type="compositionally biased region" description="Low complexity" evidence="1">
    <location>
        <begin position="380"/>
        <end position="391"/>
    </location>
</feature>
<feature type="domain" description="Filamentous haemagglutinin FhaB/tRNA nuclease CdiA-like TPS" evidence="2">
    <location>
        <begin position="25"/>
        <end position="134"/>
    </location>
</feature>
<dbReference type="InterPro" id="IPR012334">
    <property type="entry name" value="Pectin_lyas_fold"/>
</dbReference>
<dbReference type="SUPFAM" id="SSF51126">
    <property type="entry name" value="Pectin lyase-like"/>
    <property type="match status" value="5"/>
</dbReference>
<protein>
    <submittedName>
        <fullName evidence="3">Filamentous hemagglutinin N-terminal domain-containing protein</fullName>
    </submittedName>
</protein>
<organism evidence="3 4">
    <name type="scientific">Thermocoleostomius sinensis A174</name>
    <dbReference type="NCBI Taxonomy" id="2016057"/>
    <lineage>
        <taxon>Bacteria</taxon>
        <taxon>Bacillati</taxon>
        <taxon>Cyanobacteriota</taxon>
        <taxon>Cyanophyceae</taxon>
        <taxon>Oculatellales</taxon>
        <taxon>Oculatellaceae</taxon>
        <taxon>Thermocoleostomius</taxon>
    </lineage>
</organism>
<evidence type="ECO:0000313" key="4">
    <source>
        <dbReference type="Proteomes" id="UP001163152"/>
    </source>
</evidence>
<dbReference type="Proteomes" id="UP001163152">
    <property type="component" value="Chromosome"/>
</dbReference>
<dbReference type="NCBIfam" id="TIGR01901">
    <property type="entry name" value="adhes_NPXG"/>
    <property type="match status" value="1"/>
</dbReference>
<proteinExistence type="predicted"/>
<dbReference type="KEGG" id="tsin:OXH18_21445"/>
<feature type="region of interest" description="Disordered" evidence="1">
    <location>
        <begin position="375"/>
        <end position="395"/>
    </location>
</feature>
<dbReference type="AlphaFoldDB" id="A0A9E8ZJM2"/>
<sequence>MVSSLLIGGIGLEATAQPVPDDTLGNERSQVIDRGGANFDIDGGARRAANLFHSFQEFNITEGGSVYFLNPNGIDNILSRVTGSNPSNILGTLGVRGTANLFLINPNGILFGPNSRLDVGGSFAATTADAIEFGDRGFFSASNPETPSPLLTVNPSALFFNQLSTGDIASHSTTSDQSENSLLGLRVPDGESLLLVGGNVSLGGTGQGAGLHAPGGRVEIGAVAGVGRVGLNPDGSLTLPDGLARGNVTLQNQAIVNVRSTDGGAITMRAGNIRVTGESELLAGVLRNRGTPTSQAGDITLDATSTIQVQNLSRVANELGMNAVGNTEQGGNLYITTPVLEVLDGSQLRTSTDGQGNAGNIFITASDRVRLQGTVSRQESGGVSSRVNRNGNGNGGNISVTAPILEVLEGADLNASTQGQGNAGNVFITASERVTLQGTVVGRERQAILRGGVFSRVAIGGRGQGGNIRVETPILEVLNGARLSANTIGRGNAGNVYITASDRVRFEGTSANFRETRGGAFSTIETPEGKPDRAEEQPNNFVRQGGNVEITTSVLEVFNGAQLQTSTDGHGNAGDLIIIATDRVLFEGRSGPFLSGARSLVEGNGVGQGGTIYVETPVLEVLGGARLNASTQGQGDAGNITIQARERVRFQGFSPNRAFSGALSRVDRRGVGQGGTIRIRTSILEVLDGARLTANTDGQGNAGDIIIRASDRVRFQGVIPNGEFGGALSRVEADGIGQGGDLRIHTSVLEVLDGAQLQTNTRGQGDAGRINIWAREQVRFMGRVGRFPSGAFSRVDRVNDEQSGIGQGGRIRIHAPILEVLNGGRLNVNTNGSGDAGRVIIRATDRVIVDGFSQDRFSSAIFTITQGNARGRGGIVEITAPLVRVANAAIINGETNSLWPGGNITIEADQIEILNGGQIITTTASQGRAGNIRLDADRIRLAGRSTEVVQQYEGRLLEDNGRSGLFASTRRGSTGTGGRITVNGTNLTLQNGARISAQSQGTGMAGNIRLNVSDQLQLTNSDILTIADQSSGGDIQVNAAGDTGLIILRGDSDITTNSRGNGGNITLRGSGIIAFDDSDILARSQDARGGNITLDAFFSQNNALNSEEPFDGNDRVDINAAGDIESGTITTPDTSIIQNSLAELPDTAIDTDTLLANSCVVRSETGGNTFSIIGTGGLPVRPGDRPLLPHSTAPVRSIPDEPSDQSWQPGDAIVEPQGVYRLEDGRMVLSRECRLNAPR</sequence>
<evidence type="ECO:0000256" key="1">
    <source>
        <dbReference type="SAM" id="MobiDB-lite"/>
    </source>
</evidence>
<evidence type="ECO:0000259" key="2">
    <source>
        <dbReference type="SMART" id="SM00912"/>
    </source>
</evidence>
<gene>
    <name evidence="3" type="ORF">OXH18_21445</name>
</gene>
<name>A0A9E8ZJM2_9CYAN</name>
<dbReference type="InterPro" id="IPR011050">
    <property type="entry name" value="Pectin_lyase_fold/virulence"/>
</dbReference>
<dbReference type="RefSeq" id="WP_268609505.1">
    <property type="nucleotide sequence ID" value="NZ_CP113797.1"/>
</dbReference>
<dbReference type="EMBL" id="CP113797">
    <property type="protein sequence ID" value="WAL59711.1"/>
    <property type="molecule type" value="Genomic_DNA"/>
</dbReference>
<dbReference type="Gene3D" id="2.160.20.10">
    <property type="entry name" value="Single-stranded right-handed beta-helix, Pectin lyase-like"/>
    <property type="match status" value="4"/>
</dbReference>
<reference evidence="3" key="1">
    <citation type="submission" date="2022-12" db="EMBL/GenBank/DDBJ databases">
        <title>Polyphasic identification of a Novel Hot-Spring Cyanobacterium Ocullathermofonsia sinensis gen nov. sp. nov. and Genomic Insights on its Adaptations to the Thermal Habitat.</title>
        <authorList>
            <person name="Daroch M."/>
            <person name="Tang J."/>
            <person name="Jiang Y."/>
        </authorList>
    </citation>
    <scope>NUCLEOTIDE SEQUENCE</scope>
    <source>
        <strain evidence="3">PKUAC-SCTA174</strain>
    </source>
</reference>